<dbReference type="InterPro" id="IPR054723">
    <property type="entry name" value="Ams1-like_N"/>
</dbReference>
<name>A0A914REK9_PAREQ</name>
<organism evidence="2 3">
    <name type="scientific">Parascaris equorum</name>
    <name type="common">Equine roundworm</name>
    <dbReference type="NCBI Taxonomy" id="6256"/>
    <lineage>
        <taxon>Eukaryota</taxon>
        <taxon>Metazoa</taxon>
        <taxon>Ecdysozoa</taxon>
        <taxon>Nematoda</taxon>
        <taxon>Chromadorea</taxon>
        <taxon>Rhabditida</taxon>
        <taxon>Spirurina</taxon>
        <taxon>Ascaridomorpha</taxon>
        <taxon>Ascaridoidea</taxon>
        <taxon>Ascarididae</taxon>
        <taxon>Parascaris</taxon>
    </lineage>
</organism>
<reference evidence="3" key="1">
    <citation type="submission" date="2022-11" db="UniProtKB">
        <authorList>
            <consortium name="WormBaseParasite"/>
        </authorList>
    </citation>
    <scope>IDENTIFICATION</scope>
</reference>
<dbReference type="PANTHER" id="PTHR46017:SF1">
    <property type="entry name" value="ALPHA-MANNOSIDASE 2C1"/>
    <property type="match status" value="1"/>
</dbReference>
<protein>
    <recommendedName>
        <fullName evidence="1">Alpha-mannosidase Ams1-like N-terminal domain-containing protein</fullName>
    </recommendedName>
</protein>
<evidence type="ECO:0000313" key="2">
    <source>
        <dbReference type="Proteomes" id="UP000887564"/>
    </source>
</evidence>
<dbReference type="Proteomes" id="UP000887564">
    <property type="component" value="Unplaced"/>
</dbReference>
<dbReference type="WBParaSite" id="PEQ_0000493301-mRNA-1">
    <property type="protein sequence ID" value="PEQ_0000493301-mRNA-1"/>
    <property type="gene ID" value="PEQ_0000493301"/>
</dbReference>
<dbReference type="GO" id="GO:0009313">
    <property type="term" value="P:oligosaccharide catabolic process"/>
    <property type="evidence" value="ECO:0007669"/>
    <property type="project" value="TreeGrafter"/>
</dbReference>
<dbReference type="GO" id="GO:0004559">
    <property type="term" value="F:alpha-mannosidase activity"/>
    <property type="evidence" value="ECO:0007669"/>
    <property type="project" value="TreeGrafter"/>
</dbReference>
<evidence type="ECO:0000259" key="1">
    <source>
        <dbReference type="Pfam" id="PF22907"/>
    </source>
</evidence>
<keyword evidence="2" id="KW-1185">Reference proteome</keyword>
<evidence type="ECO:0000313" key="3">
    <source>
        <dbReference type="WBParaSite" id="PEQ_0000493301-mRNA-1"/>
    </source>
</evidence>
<accession>A0A914REK9</accession>
<feature type="domain" description="Alpha-mannosidase Ams1-like N-terminal" evidence="1">
    <location>
        <begin position="3"/>
        <end position="68"/>
    </location>
</feature>
<sequence length="135" mass="15501">MAVEVGFIFGPTWSTHWFQVDIEIPKGWDKKESVLRLDVGCEALIWGLDGRPIEGLSPDFGRTIINIPSVPSIHLAELREYNTLVNELLIDFELMLEISKFLPKDASRHYEALYIANDMVSFFALIYSLHFNKDN</sequence>
<dbReference type="Pfam" id="PF22907">
    <property type="entry name" value="Ams1-like_1st"/>
    <property type="match status" value="1"/>
</dbReference>
<proteinExistence type="predicted"/>
<dbReference type="PANTHER" id="PTHR46017">
    <property type="entry name" value="ALPHA-MANNOSIDASE 2C1"/>
    <property type="match status" value="1"/>
</dbReference>
<dbReference type="AlphaFoldDB" id="A0A914REK9"/>